<accession>A0A7J7CSV5</accession>
<keyword evidence="1" id="KW-0812">Transmembrane</keyword>
<protein>
    <submittedName>
        <fullName evidence="2">Uncharacterized protein</fullName>
    </submittedName>
</protein>
<evidence type="ECO:0000256" key="1">
    <source>
        <dbReference type="SAM" id="Phobius"/>
    </source>
</evidence>
<gene>
    <name evidence="2" type="ORF">HS088_TW13G00075</name>
</gene>
<feature type="transmembrane region" description="Helical" evidence="1">
    <location>
        <begin position="55"/>
        <end position="78"/>
    </location>
</feature>
<dbReference type="AlphaFoldDB" id="A0A7J7CSV5"/>
<dbReference type="InParanoid" id="A0A7J7CSV5"/>
<organism evidence="2 3">
    <name type="scientific">Tripterygium wilfordii</name>
    <name type="common">Thunder God vine</name>
    <dbReference type="NCBI Taxonomy" id="458696"/>
    <lineage>
        <taxon>Eukaryota</taxon>
        <taxon>Viridiplantae</taxon>
        <taxon>Streptophyta</taxon>
        <taxon>Embryophyta</taxon>
        <taxon>Tracheophyta</taxon>
        <taxon>Spermatophyta</taxon>
        <taxon>Magnoliopsida</taxon>
        <taxon>eudicotyledons</taxon>
        <taxon>Gunneridae</taxon>
        <taxon>Pentapetalae</taxon>
        <taxon>rosids</taxon>
        <taxon>fabids</taxon>
        <taxon>Celastrales</taxon>
        <taxon>Celastraceae</taxon>
        <taxon>Tripterygium</taxon>
    </lineage>
</organism>
<keyword evidence="3" id="KW-1185">Reference proteome</keyword>
<dbReference type="EMBL" id="JAAARO010000013">
    <property type="protein sequence ID" value="KAF5737197.1"/>
    <property type="molecule type" value="Genomic_DNA"/>
</dbReference>
<comment type="caution">
    <text evidence="2">The sequence shown here is derived from an EMBL/GenBank/DDBJ whole genome shotgun (WGS) entry which is preliminary data.</text>
</comment>
<keyword evidence="1" id="KW-1133">Transmembrane helix</keyword>
<keyword evidence="1" id="KW-0472">Membrane</keyword>
<reference evidence="2 3" key="1">
    <citation type="journal article" date="2020" name="Nat. Commun.">
        <title>Genome of Tripterygium wilfordii and identification of cytochrome P450 involved in triptolide biosynthesis.</title>
        <authorList>
            <person name="Tu L."/>
            <person name="Su P."/>
            <person name="Zhang Z."/>
            <person name="Gao L."/>
            <person name="Wang J."/>
            <person name="Hu T."/>
            <person name="Zhou J."/>
            <person name="Zhang Y."/>
            <person name="Zhao Y."/>
            <person name="Liu Y."/>
            <person name="Song Y."/>
            <person name="Tong Y."/>
            <person name="Lu Y."/>
            <person name="Yang J."/>
            <person name="Xu C."/>
            <person name="Jia M."/>
            <person name="Peters R.J."/>
            <person name="Huang L."/>
            <person name="Gao W."/>
        </authorList>
    </citation>
    <scope>NUCLEOTIDE SEQUENCE [LARGE SCALE GENOMIC DNA]</scope>
    <source>
        <strain evidence="3">cv. XIE 37</strain>
        <tissue evidence="2">Leaf</tissue>
    </source>
</reference>
<proteinExistence type="predicted"/>
<evidence type="ECO:0000313" key="2">
    <source>
        <dbReference type="EMBL" id="KAF5737197.1"/>
    </source>
</evidence>
<sequence length="126" mass="14333">MVKNRTQNCELKTQISTKRKPNKRKGNKKKYREAHAILGLKIVGICTKSRHAPNVYVSFGFSFLFFFSLACRFVIVLLSRPPFAHEECDYSCGDSLVDDLSELRSIVSEIESSNQHVEGAQDFCNL</sequence>
<evidence type="ECO:0000313" key="3">
    <source>
        <dbReference type="Proteomes" id="UP000593562"/>
    </source>
</evidence>
<name>A0A7J7CSV5_TRIWF</name>
<dbReference type="Proteomes" id="UP000593562">
    <property type="component" value="Unassembled WGS sequence"/>
</dbReference>